<keyword evidence="4" id="KW-0677">Repeat</keyword>
<dbReference type="GO" id="GO:0008270">
    <property type="term" value="F:zinc ion binding"/>
    <property type="evidence" value="ECO:0007669"/>
    <property type="project" value="UniProtKB-KW"/>
</dbReference>
<gene>
    <name evidence="15" type="ORF">SPHA_34259</name>
</gene>
<dbReference type="FunFam" id="3.30.160.60:FF:001370">
    <property type="entry name" value="Zinc finger protein"/>
    <property type="match status" value="1"/>
</dbReference>
<evidence type="ECO:0000256" key="6">
    <source>
        <dbReference type="ARBA" id="ARBA00022833"/>
    </source>
</evidence>
<evidence type="ECO:0000256" key="5">
    <source>
        <dbReference type="ARBA" id="ARBA00022771"/>
    </source>
</evidence>
<dbReference type="FunFam" id="3.30.160.60:FF:000303">
    <property type="entry name" value="Zinc finger protein 41"/>
    <property type="match status" value="1"/>
</dbReference>
<evidence type="ECO:0000259" key="14">
    <source>
        <dbReference type="PROSITE" id="PS50157"/>
    </source>
</evidence>
<evidence type="ECO:0000256" key="7">
    <source>
        <dbReference type="ARBA" id="ARBA00023015"/>
    </source>
</evidence>
<evidence type="ECO:0000256" key="1">
    <source>
        <dbReference type="ARBA" id="ARBA00004123"/>
    </source>
</evidence>
<dbReference type="GO" id="GO:1990837">
    <property type="term" value="F:sequence-specific double-stranded DNA binding"/>
    <property type="evidence" value="ECO:0007669"/>
    <property type="project" value="UniProtKB-ARBA"/>
</dbReference>
<feature type="region of interest" description="Disordered" evidence="12">
    <location>
        <begin position="297"/>
        <end position="375"/>
    </location>
</feature>
<keyword evidence="9" id="KW-0804">Transcription</keyword>
<dbReference type="AlphaFoldDB" id="A0A812CHF3"/>
<evidence type="ECO:0000313" key="16">
    <source>
        <dbReference type="Proteomes" id="UP000597762"/>
    </source>
</evidence>
<dbReference type="GO" id="GO:0005634">
    <property type="term" value="C:nucleus"/>
    <property type="evidence" value="ECO:0007669"/>
    <property type="project" value="UniProtKB-SubCell"/>
</dbReference>
<keyword evidence="3" id="KW-0479">Metal-binding</keyword>
<organism evidence="15 16">
    <name type="scientific">Acanthosepion pharaonis</name>
    <name type="common">Pharaoh cuttlefish</name>
    <name type="synonym">Sepia pharaonis</name>
    <dbReference type="NCBI Taxonomy" id="158019"/>
    <lineage>
        <taxon>Eukaryota</taxon>
        <taxon>Metazoa</taxon>
        <taxon>Spiralia</taxon>
        <taxon>Lophotrochozoa</taxon>
        <taxon>Mollusca</taxon>
        <taxon>Cephalopoda</taxon>
        <taxon>Coleoidea</taxon>
        <taxon>Decapodiformes</taxon>
        <taxon>Sepiida</taxon>
        <taxon>Sepiina</taxon>
        <taxon>Sepiidae</taxon>
        <taxon>Acanthosepion</taxon>
    </lineage>
</organism>
<feature type="domain" description="C2H2-type" evidence="14">
    <location>
        <begin position="580"/>
        <end position="607"/>
    </location>
</feature>
<evidence type="ECO:0000256" key="12">
    <source>
        <dbReference type="SAM" id="MobiDB-lite"/>
    </source>
</evidence>
<keyword evidence="8" id="KW-0238">DNA-binding</keyword>
<feature type="domain" description="C2H2-type" evidence="14">
    <location>
        <begin position="439"/>
        <end position="466"/>
    </location>
</feature>
<dbReference type="PANTHER" id="PTHR24394">
    <property type="entry name" value="ZINC FINGER PROTEIN"/>
    <property type="match status" value="1"/>
</dbReference>
<dbReference type="InterPro" id="IPR000210">
    <property type="entry name" value="BTB/POZ_dom"/>
</dbReference>
<evidence type="ECO:0000256" key="3">
    <source>
        <dbReference type="ARBA" id="ARBA00022723"/>
    </source>
</evidence>
<dbReference type="SUPFAM" id="SSF57667">
    <property type="entry name" value="beta-beta-alpha zinc fingers"/>
    <property type="match status" value="5"/>
</dbReference>
<evidence type="ECO:0000256" key="10">
    <source>
        <dbReference type="ARBA" id="ARBA00023242"/>
    </source>
</evidence>
<sequence>MASEEEPTTKFTDGQLINNVMKALQEQRKVCRFCDVVLKVCGEEIFAHSNVLAAASPYFASFLGTLQDLPRAFSQKLPQIIEIHIEGSNESKIGYGLAVRKLVDFMYTSCIEISPSVLTQVIEIAKIMQLNTILEYCERYRNGQPKLPENVEEFSTPATGEDATGMKSVDHTYGLDDDSAFPSESSAMNVSKDQMTQTNFFTSANSKESITTEDCDSNVALAEASVVKDDEEDNAKNEQTAESIDSLLDEEGPETNTTTKLLAEVAADSVTLADPEALISSSIQKTTTVATVSETITEEEEAMETEEKVDPDVTGESDPAKDSGQCSGAVRSSLRIRLGKKHTRGRPYHRKKGKVKSRVTATTNNNGQTQNNGTTTNNNVTIEVYICDECLYSTYNYNHFKRHQKIHQDGKYSCNKCDYKANRLKTLNDHKRIHLHADLQCSYCEYKATNAEELTLHLSRHSGEHPYFCYLCDMKFKTRTQLNQHMPKHSEEKPFVCTKCFAGFKWKHALKSHMVVHSDTKDHLCDICGYATAHKSQLKAHRLIHTGETFKCSMQGCTFQALKQQNLKYHMLTHTHEKPHVCPVCSQSFSLIKNLKRHMLLHTNNRPYKCDHCSFTSTRYDKLKGHLLKQHNIGEKPNKKHRILDYQVPSEKLVQESTEEADESTLREITATVATEGATATIPGTTTQIVIAAADNIPVPIAITRVNSDGYTEISYPTFQYV</sequence>
<dbReference type="InterPro" id="IPR013087">
    <property type="entry name" value="Znf_C2H2_type"/>
</dbReference>
<name>A0A812CHF3_ACAPH</name>
<keyword evidence="16" id="KW-1185">Reference proteome</keyword>
<dbReference type="Pfam" id="PF00096">
    <property type="entry name" value="zf-C2H2"/>
    <property type="match status" value="1"/>
</dbReference>
<evidence type="ECO:0000256" key="2">
    <source>
        <dbReference type="ARBA" id="ARBA00006991"/>
    </source>
</evidence>
<evidence type="ECO:0000313" key="15">
    <source>
        <dbReference type="EMBL" id="CAE1264481.1"/>
    </source>
</evidence>
<evidence type="ECO:0000256" key="8">
    <source>
        <dbReference type="ARBA" id="ARBA00023125"/>
    </source>
</evidence>
<keyword evidence="5 11" id="KW-0863">Zinc-finger</keyword>
<dbReference type="InterPro" id="IPR036236">
    <property type="entry name" value="Znf_C2H2_sf"/>
</dbReference>
<evidence type="ECO:0000256" key="11">
    <source>
        <dbReference type="PROSITE-ProRule" id="PRU00042"/>
    </source>
</evidence>
<feature type="compositionally biased region" description="Basic residues" evidence="12">
    <location>
        <begin position="337"/>
        <end position="357"/>
    </location>
</feature>
<feature type="domain" description="C2H2-type" evidence="14">
    <location>
        <begin position="467"/>
        <end position="494"/>
    </location>
</feature>
<dbReference type="EMBL" id="CAHIKZ030001447">
    <property type="protein sequence ID" value="CAE1264481.1"/>
    <property type="molecule type" value="Genomic_DNA"/>
</dbReference>
<dbReference type="Proteomes" id="UP000597762">
    <property type="component" value="Unassembled WGS sequence"/>
</dbReference>
<feature type="domain" description="BTB" evidence="13">
    <location>
        <begin position="34"/>
        <end position="115"/>
    </location>
</feature>
<dbReference type="PROSITE" id="PS00028">
    <property type="entry name" value="ZINC_FINGER_C2H2_1"/>
    <property type="match status" value="3"/>
</dbReference>
<keyword evidence="7" id="KW-0805">Transcription regulation</keyword>
<feature type="compositionally biased region" description="Low complexity" evidence="12">
    <location>
        <begin position="359"/>
        <end position="375"/>
    </location>
</feature>
<feature type="domain" description="C2H2-type" evidence="14">
    <location>
        <begin position="385"/>
        <end position="412"/>
    </location>
</feature>
<dbReference type="GO" id="GO:0000981">
    <property type="term" value="F:DNA-binding transcription factor activity, RNA polymerase II-specific"/>
    <property type="evidence" value="ECO:0007669"/>
    <property type="project" value="TreeGrafter"/>
</dbReference>
<dbReference type="PROSITE" id="PS50157">
    <property type="entry name" value="ZINC_FINGER_C2H2_2"/>
    <property type="match status" value="9"/>
</dbReference>
<dbReference type="Gene3D" id="3.30.710.10">
    <property type="entry name" value="Potassium Channel Kv1.1, Chain A"/>
    <property type="match status" value="1"/>
</dbReference>
<feature type="domain" description="C2H2-type" evidence="14">
    <location>
        <begin position="412"/>
        <end position="434"/>
    </location>
</feature>
<reference evidence="15" key="1">
    <citation type="submission" date="2021-01" db="EMBL/GenBank/DDBJ databases">
        <authorList>
            <person name="Li R."/>
            <person name="Bekaert M."/>
        </authorList>
    </citation>
    <scope>NUCLEOTIDE SEQUENCE</scope>
    <source>
        <strain evidence="15">Farmed</strain>
    </source>
</reference>
<keyword evidence="10" id="KW-0539">Nucleus</keyword>
<feature type="domain" description="C2H2-type" evidence="14">
    <location>
        <begin position="495"/>
        <end position="522"/>
    </location>
</feature>
<protein>
    <submittedName>
        <fullName evidence="15">Uncharacterized protein</fullName>
    </submittedName>
</protein>
<evidence type="ECO:0000259" key="13">
    <source>
        <dbReference type="PROSITE" id="PS50097"/>
    </source>
</evidence>
<dbReference type="SMART" id="SM00225">
    <property type="entry name" value="BTB"/>
    <property type="match status" value="1"/>
</dbReference>
<accession>A0A812CHF3</accession>
<feature type="domain" description="C2H2-type" evidence="14">
    <location>
        <begin position="608"/>
        <end position="637"/>
    </location>
</feature>
<dbReference type="SMART" id="SM00355">
    <property type="entry name" value="ZnF_C2H2"/>
    <property type="match status" value="9"/>
</dbReference>
<dbReference type="SUPFAM" id="SSF54695">
    <property type="entry name" value="POZ domain"/>
    <property type="match status" value="1"/>
</dbReference>
<evidence type="ECO:0000256" key="9">
    <source>
        <dbReference type="ARBA" id="ARBA00023163"/>
    </source>
</evidence>
<proteinExistence type="inferred from homology"/>
<evidence type="ECO:0000256" key="4">
    <source>
        <dbReference type="ARBA" id="ARBA00022737"/>
    </source>
</evidence>
<dbReference type="PANTHER" id="PTHR24394:SF48">
    <property type="entry name" value="ZINC FINGER PROTEIN 771"/>
    <property type="match status" value="1"/>
</dbReference>
<dbReference type="Pfam" id="PF00651">
    <property type="entry name" value="BTB"/>
    <property type="match status" value="1"/>
</dbReference>
<comment type="subcellular location">
    <subcellularLocation>
        <location evidence="1">Nucleus</location>
    </subcellularLocation>
</comment>
<keyword evidence="6" id="KW-0862">Zinc</keyword>
<dbReference type="Gene3D" id="3.30.160.60">
    <property type="entry name" value="Classic Zinc Finger"/>
    <property type="match status" value="6"/>
</dbReference>
<feature type="region of interest" description="Disordered" evidence="12">
    <location>
        <begin position="225"/>
        <end position="256"/>
    </location>
</feature>
<feature type="domain" description="C2H2-type" evidence="14">
    <location>
        <begin position="523"/>
        <end position="550"/>
    </location>
</feature>
<dbReference type="PROSITE" id="PS50097">
    <property type="entry name" value="BTB"/>
    <property type="match status" value="1"/>
</dbReference>
<dbReference type="InterPro" id="IPR011333">
    <property type="entry name" value="SKP1/BTB/POZ_sf"/>
</dbReference>
<comment type="similarity">
    <text evidence="2">Belongs to the krueppel C2H2-type zinc-finger protein family.</text>
</comment>
<dbReference type="OrthoDB" id="6077919at2759"/>
<feature type="domain" description="C2H2-type" evidence="14">
    <location>
        <begin position="550"/>
        <end position="579"/>
    </location>
</feature>
<comment type="caution">
    <text evidence="15">The sequence shown here is derived from an EMBL/GenBank/DDBJ whole genome shotgun (WGS) entry which is preliminary data.</text>
</comment>